<sequence length="48" mass="5398">MSESVSNLTNSSIITLSSSSIGEFPHRLCGDGKKNWEKRKNVFKGLQW</sequence>
<comment type="caution">
    <text evidence="1">The sequence shown here is derived from an EMBL/GenBank/DDBJ whole genome shotgun (WGS) entry which is preliminary data.</text>
</comment>
<gene>
    <name evidence="1" type="ORF">LCGC14_1065360</name>
</gene>
<protein>
    <submittedName>
        <fullName evidence="1">Uncharacterized protein</fullName>
    </submittedName>
</protein>
<proteinExistence type="predicted"/>
<reference evidence="1" key="1">
    <citation type="journal article" date="2015" name="Nature">
        <title>Complex archaea that bridge the gap between prokaryotes and eukaryotes.</title>
        <authorList>
            <person name="Spang A."/>
            <person name="Saw J.H."/>
            <person name="Jorgensen S.L."/>
            <person name="Zaremba-Niedzwiedzka K."/>
            <person name="Martijn J."/>
            <person name="Lind A.E."/>
            <person name="van Eijk R."/>
            <person name="Schleper C."/>
            <person name="Guy L."/>
            <person name="Ettema T.J."/>
        </authorList>
    </citation>
    <scope>NUCLEOTIDE SEQUENCE</scope>
</reference>
<organism evidence="1">
    <name type="scientific">marine sediment metagenome</name>
    <dbReference type="NCBI Taxonomy" id="412755"/>
    <lineage>
        <taxon>unclassified sequences</taxon>
        <taxon>metagenomes</taxon>
        <taxon>ecological metagenomes</taxon>
    </lineage>
</organism>
<evidence type="ECO:0000313" key="1">
    <source>
        <dbReference type="EMBL" id="KKN07590.1"/>
    </source>
</evidence>
<name>A0A0F9MJU9_9ZZZZ</name>
<dbReference type="AlphaFoldDB" id="A0A0F9MJU9"/>
<dbReference type="EMBL" id="LAZR01004552">
    <property type="protein sequence ID" value="KKN07590.1"/>
    <property type="molecule type" value="Genomic_DNA"/>
</dbReference>
<accession>A0A0F9MJU9</accession>